<evidence type="ECO:0000313" key="4">
    <source>
        <dbReference type="Proteomes" id="UP000832011"/>
    </source>
</evidence>
<name>A0ABY4E3G1_9NEIS</name>
<feature type="transmembrane region" description="Helical" evidence="2">
    <location>
        <begin position="138"/>
        <end position="157"/>
    </location>
</feature>
<reference evidence="3 4" key="1">
    <citation type="journal article" date="2022" name="Res Sq">
        <title>Evolution of multicellular longitudinally dividing oral cavity symbionts (Neisseriaceae).</title>
        <authorList>
            <person name="Nyongesa S."/>
            <person name="Weber P."/>
            <person name="Bernet E."/>
            <person name="Pullido F."/>
            <person name="Nieckarz M."/>
            <person name="Delaby M."/>
            <person name="Nieves C."/>
            <person name="Viehboeck T."/>
            <person name="Krause N."/>
            <person name="Rivera-Millot A."/>
            <person name="Nakamura A."/>
            <person name="Vischer N."/>
            <person name="VanNieuwenhze M."/>
            <person name="Brun Y."/>
            <person name="Cava F."/>
            <person name="Bulgheresi S."/>
            <person name="Veyrier F."/>
        </authorList>
    </citation>
    <scope>NUCLEOTIDE SEQUENCE [LARGE SCALE GENOMIC DNA]</scope>
    <source>
        <strain evidence="3 4">SN4</strain>
    </source>
</reference>
<gene>
    <name evidence="3" type="ORF">LVJ82_02425</name>
</gene>
<protein>
    <recommendedName>
        <fullName evidence="5">J domain-containing protein</fullName>
    </recommendedName>
</protein>
<feature type="region of interest" description="Disordered" evidence="1">
    <location>
        <begin position="64"/>
        <end position="92"/>
    </location>
</feature>
<evidence type="ECO:0000256" key="2">
    <source>
        <dbReference type="SAM" id="Phobius"/>
    </source>
</evidence>
<evidence type="ECO:0000256" key="1">
    <source>
        <dbReference type="SAM" id="MobiDB-lite"/>
    </source>
</evidence>
<feature type="transmembrane region" description="Helical" evidence="2">
    <location>
        <begin position="189"/>
        <end position="208"/>
    </location>
</feature>
<keyword evidence="4" id="KW-1185">Reference proteome</keyword>
<feature type="compositionally biased region" description="Low complexity" evidence="1">
    <location>
        <begin position="77"/>
        <end position="92"/>
    </location>
</feature>
<dbReference type="EMBL" id="CP091511">
    <property type="protein sequence ID" value="UOO89863.1"/>
    <property type="molecule type" value="Genomic_DNA"/>
</dbReference>
<sequence length="219" mass="24594">MVNVYEILGIDPNASAQDINRMIAKHEVNQTLKPEVVTKIRLVLLNPVKRQAYNAQLFGGHSTAPIQHTTHTHHTAPTHSSNSSQHLHSAATPVTAAATPTSPYQSTILYPPQSKGIKLKKHQRKKKTAAGEYRVRKWLFMLCAFCLGGFGLHWFVAGNYKRGGIYFGVSFLTIVLLFFYLLRHPHADPFIPAIMAWASLFDMIRAAFKRKDADGYIRV</sequence>
<feature type="transmembrane region" description="Helical" evidence="2">
    <location>
        <begin position="164"/>
        <end position="183"/>
    </location>
</feature>
<proteinExistence type="predicted"/>
<evidence type="ECO:0008006" key="5">
    <source>
        <dbReference type="Google" id="ProtNLM"/>
    </source>
</evidence>
<keyword evidence="2" id="KW-0812">Transmembrane</keyword>
<keyword evidence="2" id="KW-0472">Membrane</keyword>
<accession>A0ABY4E3G1</accession>
<organism evidence="3 4">
    <name type="scientific">Vitreoscilla massiliensis</name>
    <dbReference type="NCBI Taxonomy" id="1689272"/>
    <lineage>
        <taxon>Bacteria</taxon>
        <taxon>Pseudomonadati</taxon>
        <taxon>Pseudomonadota</taxon>
        <taxon>Betaproteobacteria</taxon>
        <taxon>Neisseriales</taxon>
        <taxon>Neisseriaceae</taxon>
        <taxon>Vitreoscilla</taxon>
    </lineage>
</organism>
<dbReference type="Proteomes" id="UP000832011">
    <property type="component" value="Chromosome"/>
</dbReference>
<dbReference type="RefSeq" id="WP_058356227.1">
    <property type="nucleotide sequence ID" value="NZ_CABKVG010000008.1"/>
</dbReference>
<keyword evidence="2" id="KW-1133">Transmembrane helix</keyword>
<evidence type="ECO:0000313" key="3">
    <source>
        <dbReference type="EMBL" id="UOO89863.1"/>
    </source>
</evidence>